<dbReference type="InterPro" id="IPR050712">
    <property type="entry name" value="NAD(P)H-dep_reductase"/>
</dbReference>
<dbReference type="InterPro" id="IPR029039">
    <property type="entry name" value="Flavoprotein-like_sf"/>
</dbReference>
<sequence>MHILAISGSLREASINSALCRAAARLAPPALRVSVYGGLGGLPLFNPDLEAVAPPAVQAFRAAVGEADALLIASPEYAHGISGPMKNALDWLVGFEGTVGKPIALFNTSPRAHHAYESLREVLQTMSTGIVAGASPAIPLLGACITERAMLESPEVSRAIRSALEALAVHVAGSGASGPVFPLA</sequence>
<dbReference type="AlphaFoldDB" id="A0A848H133"/>
<dbReference type="PANTHER" id="PTHR30543:SF21">
    <property type="entry name" value="NAD(P)H-DEPENDENT FMN REDUCTASE LOT6"/>
    <property type="match status" value="1"/>
</dbReference>
<reference evidence="2 3" key="1">
    <citation type="submission" date="2020-04" db="EMBL/GenBank/DDBJ databases">
        <title>Ramlibacter sp. G-1-2-2 isolated from soil.</title>
        <authorList>
            <person name="Dahal R.H."/>
        </authorList>
    </citation>
    <scope>NUCLEOTIDE SEQUENCE [LARGE SCALE GENOMIC DNA]</scope>
    <source>
        <strain evidence="2 3">G-1-2-2</strain>
    </source>
</reference>
<dbReference type="GO" id="GO:0010181">
    <property type="term" value="F:FMN binding"/>
    <property type="evidence" value="ECO:0007669"/>
    <property type="project" value="TreeGrafter"/>
</dbReference>
<dbReference type="Gene3D" id="3.40.50.360">
    <property type="match status" value="1"/>
</dbReference>
<dbReference type="Pfam" id="PF03358">
    <property type="entry name" value="FMN_red"/>
    <property type="match status" value="1"/>
</dbReference>
<dbReference type="GO" id="GO:0005829">
    <property type="term" value="C:cytosol"/>
    <property type="evidence" value="ECO:0007669"/>
    <property type="project" value="TreeGrafter"/>
</dbReference>
<organism evidence="2 3">
    <name type="scientific">Ramlibacter agri</name>
    <dbReference type="NCBI Taxonomy" id="2728837"/>
    <lineage>
        <taxon>Bacteria</taxon>
        <taxon>Pseudomonadati</taxon>
        <taxon>Pseudomonadota</taxon>
        <taxon>Betaproteobacteria</taxon>
        <taxon>Burkholderiales</taxon>
        <taxon>Comamonadaceae</taxon>
        <taxon>Ramlibacter</taxon>
    </lineage>
</organism>
<dbReference type="RefSeq" id="WP_169418331.1">
    <property type="nucleotide sequence ID" value="NZ_JABBFX010000001.1"/>
</dbReference>
<name>A0A848H133_9BURK</name>
<dbReference type="EMBL" id="JABBFX010000001">
    <property type="protein sequence ID" value="NML44177.1"/>
    <property type="molecule type" value="Genomic_DNA"/>
</dbReference>
<dbReference type="SUPFAM" id="SSF52218">
    <property type="entry name" value="Flavoproteins"/>
    <property type="match status" value="1"/>
</dbReference>
<gene>
    <name evidence="2" type="ORF">HHL11_10480</name>
</gene>
<keyword evidence="3" id="KW-1185">Reference proteome</keyword>
<protein>
    <submittedName>
        <fullName evidence="2">NAD(P)H-dependent oxidoreductase</fullName>
    </submittedName>
</protein>
<accession>A0A848H133</accession>
<feature type="domain" description="NADPH-dependent FMN reductase-like" evidence="1">
    <location>
        <begin position="1"/>
        <end position="133"/>
    </location>
</feature>
<evidence type="ECO:0000313" key="3">
    <source>
        <dbReference type="Proteomes" id="UP000541185"/>
    </source>
</evidence>
<dbReference type="PANTHER" id="PTHR30543">
    <property type="entry name" value="CHROMATE REDUCTASE"/>
    <property type="match status" value="1"/>
</dbReference>
<dbReference type="InterPro" id="IPR005025">
    <property type="entry name" value="FMN_Rdtase-like_dom"/>
</dbReference>
<dbReference type="Proteomes" id="UP000541185">
    <property type="component" value="Unassembled WGS sequence"/>
</dbReference>
<proteinExistence type="predicted"/>
<evidence type="ECO:0000259" key="1">
    <source>
        <dbReference type="Pfam" id="PF03358"/>
    </source>
</evidence>
<evidence type="ECO:0000313" key="2">
    <source>
        <dbReference type="EMBL" id="NML44177.1"/>
    </source>
</evidence>
<dbReference type="GO" id="GO:0016491">
    <property type="term" value="F:oxidoreductase activity"/>
    <property type="evidence" value="ECO:0007669"/>
    <property type="project" value="InterPro"/>
</dbReference>
<comment type="caution">
    <text evidence="2">The sequence shown here is derived from an EMBL/GenBank/DDBJ whole genome shotgun (WGS) entry which is preliminary data.</text>
</comment>